<protein>
    <recommendedName>
        <fullName evidence="16">TonB-dependent receptor</fullName>
    </recommendedName>
</protein>
<evidence type="ECO:0000256" key="6">
    <source>
        <dbReference type="ARBA" id="ARBA00023077"/>
    </source>
</evidence>
<organism evidence="14 15">
    <name type="scientific">Flagellimonas maritima</name>
    <dbReference type="NCBI Taxonomy" id="1383885"/>
    <lineage>
        <taxon>Bacteria</taxon>
        <taxon>Pseudomonadati</taxon>
        <taxon>Bacteroidota</taxon>
        <taxon>Flavobacteriia</taxon>
        <taxon>Flavobacteriales</taxon>
        <taxon>Flavobacteriaceae</taxon>
        <taxon>Flagellimonas</taxon>
    </lineage>
</organism>
<dbReference type="RefSeq" id="WP_112379149.1">
    <property type="nucleotide sequence ID" value="NZ_CP030104.1"/>
</dbReference>
<evidence type="ECO:0000313" key="15">
    <source>
        <dbReference type="Proteomes" id="UP000248536"/>
    </source>
</evidence>
<evidence type="ECO:0000256" key="8">
    <source>
        <dbReference type="ARBA" id="ARBA00023170"/>
    </source>
</evidence>
<accession>A0A2Z4LV53</accession>
<sequence length="750" mass="86412">MLYKSFFIILLSLFVRFAATAQLQIKGVVAAYVDEKEVLLPDVNVFWLGSSICTVTNNKGEFSIPYQKDYRNLVIQHIGYLADTINANRPNLGKIRLRKQLDLEEVVVRKKINPLQKSLFDVQNVVTVDSREMLKAACCNLSESFETNPSVDVNISDAVTGAKQIQMLGLNSPYLLFTQENMPSIRGASQIYGLSFVPGSWIESIQITKGAGNVLNGFESISGQINTELVKPLTDKKLFLNLYANNYERYEFNARYNHVISEKWATGIYLHGNLRNGEIDRNSDSFLDTPLANQVNFMNRWQYLDTDKGWVGFLNLQYLDDEKQTGQLTFNPDVDRFTTNAWGSEVNTRRLDISTKVGYVFPELPYQSIGFQAAYSNHEQNSYYGFNLYDIAHRSFYSNAIFNSILGSTQHKFKTGISFTYDVFDENVNSEILQRTDNTFGGFFEYTYDSLERLSFVAGLRLDHGNRLSTFITPRLHARYSLWDKASLRGSIGRGKRAANIFSENQQLFASSRQINVIDNGGDIYGLKPEIAWNFGAGFIQKLYLWNRTMELSLDFYRTSFQDQVIVDWENAREISFYNLYGDSYSNSFQFDFNYELVQNLDVRATYKNYDVVIDYTSERLQKPLQPEHRVFMNLNYETLKKGEGAQWRLDFTWNWLGRQRIPSTELNPAEFRFDDFSPSFSTLNFQVTRVFSNQFEVYLGGENITNYTLRNPILGSNDPFGPYFDSTLSFAPVLEATYYIGLRYKINTD</sequence>
<evidence type="ECO:0000256" key="2">
    <source>
        <dbReference type="ARBA" id="ARBA00022448"/>
    </source>
</evidence>
<keyword evidence="7 10" id="KW-0472">Membrane</keyword>
<keyword evidence="8" id="KW-0675">Receptor</keyword>
<dbReference type="InterPro" id="IPR037066">
    <property type="entry name" value="Plug_dom_sf"/>
</dbReference>
<dbReference type="AlphaFoldDB" id="A0A2Z4LV53"/>
<evidence type="ECO:0000256" key="4">
    <source>
        <dbReference type="ARBA" id="ARBA00022692"/>
    </source>
</evidence>
<dbReference type="InterPro" id="IPR036942">
    <property type="entry name" value="Beta-barrel_TonB_sf"/>
</dbReference>
<keyword evidence="3" id="KW-1134">Transmembrane beta strand</keyword>
<comment type="subcellular location">
    <subcellularLocation>
        <location evidence="1">Cell outer membrane</location>
        <topology evidence="1">Multi-pass membrane protein</topology>
    </subcellularLocation>
</comment>
<keyword evidence="6 10" id="KW-0798">TonB box</keyword>
<dbReference type="Gene3D" id="2.170.130.10">
    <property type="entry name" value="TonB-dependent receptor, plug domain"/>
    <property type="match status" value="1"/>
</dbReference>
<dbReference type="Pfam" id="PF07715">
    <property type="entry name" value="Plug"/>
    <property type="match status" value="1"/>
</dbReference>
<evidence type="ECO:0000256" key="10">
    <source>
        <dbReference type="RuleBase" id="RU003357"/>
    </source>
</evidence>
<keyword evidence="5 11" id="KW-0732">Signal</keyword>
<feature type="chain" id="PRO_5016321330" description="TonB-dependent receptor" evidence="11">
    <location>
        <begin position="22"/>
        <end position="750"/>
    </location>
</feature>
<dbReference type="Gene3D" id="2.40.170.20">
    <property type="entry name" value="TonB-dependent receptor, beta-barrel domain"/>
    <property type="match status" value="1"/>
</dbReference>
<keyword evidence="15" id="KW-1185">Reference proteome</keyword>
<keyword evidence="2" id="KW-0813">Transport</keyword>
<dbReference type="InterPro" id="IPR000531">
    <property type="entry name" value="Beta-barrel_TonB"/>
</dbReference>
<feature type="domain" description="TonB-dependent receptor plug" evidence="13">
    <location>
        <begin position="123"/>
        <end position="223"/>
    </location>
</feature>
<dbReference type="Pfam" id="PF00593">
    <property type="entry name" value="TonB_dep_Rec_b-barrel"/>
    <property type="match status" value="1"/>
</dbReference>
<proteinExistence type="inferred from homology"/>
<evidence type="ECO:0000256" key="3">
    <source>
        <dbReference type="ARBA" id="ARBA00022452"/>
    </source>
</evidence>
<dbReference type="KEGG" id="spon:HME9304_02825"/>
<keyword evidence="4" id="KW-0812">Transmembrane</keyword>
<feature type="domain" description="TonB-dependent receptor-like beta-barrel" evidence="12">
    <location>
        <begin position="284"/>
        <end position="705"/>
    </location>
</feature>
<comment type="similarity">
    <text evidence="10">Belongs to the TonB-dependent receptor family.</text>
</comment>
<evidence type="ECO:0008006" key="16">
    <source>
        <dbReference type="Google" id="ProtNLM"/>
    </source>
</evidence>
<evidence type="ECO:0000259" key="12">
    <source>
        <dbReference type="Pfam" id="PF00593"/>
    </source>
</evidence>
<dbReference type="PANTHER" id="PTHR30069">
    <property type="entry name" value="TONB-DEPENDENT OUTER MEMBRANE RECEPTOR"/>
    <property type="match status" value="1"/>
</dbReference>
<dbReference type="EMBL" id="CP030104">
    <property type="protein sequence ID" value="AWX45795.1"/>
    <property type="molecule type" value="Genomic_DNA"/>
</dbReference>
<dbReference type="SUPFAM" id="SSF49464">
    <property type="entry name" value="Carboxypeptidase regulatory domain-like"/>
    <property type="match status" value="1"/>
</dbReference>
<dbReference type="PANTHER" id="PTHR30069:SF29">
    <property type="entry name" value="HEMOGLOBIN AND HEMOGLOBIN-HAPTOGLOBIN-BINDING PROTEIN 1-RELATED"/>
    <property type="match status" value="1"/>
</dbReference>
<dbReference type="Proteomes" id="UP000248536">
    <property type="component" value="Chromosome"/>
</dbReference>
<evidence type="ECO:0000256" key="7">
    <source>
        <dbReference type="ARBA" id="ARBA00023136"/>
    </source>
</evidence>
<dbReference type="OrthoDB" id="1109239at2"/>
<dbReference type="GO" id="GO:0044718">
    <property type="term" value="P:siderophore transmembrane transport"/>
    <property type="evidence" value="ECO:0007669"/>
    <property type="project" value="TreeGrafter"/>
</dbReference>
<reference evidence="14 15" key="1">
    <citation type="submission" date="2018-06" db="EMBL/GenBank/DDBJ databases">
        <title>Spongiibacterium sp. HME9304 Genome sequencing and assembly.</title>
        <authorList>
            <person name="Kang H."/>
            <person name="Kim H."/>
            <person name="Joh K."/>
        </authorList>
    </citation>
    <scope>NUCLEOTIDE SEQUENCE [LARGE SCALE GENOMIC DNA]</scope>
    <source>
        <strain evidence="14 15">HME9304</strain>
    </source>
</reference>
<dbReference type="InterPro" id="IPR039426">
    <property type="entry name" value="TonB-dep_rcpt-like"/>
</dbReference>
<evidence type="ECO:0000256" key="5">
    <source>
        <dbReference type="ARBA" id="ARBA00022729"/>
    </source>
</evidence>
<dbReference type="InterPro" id="IPR012910">
    <property type="entry name" value="Plug_dom"/>
</dbReference>
<keyword evidence="9" id="KW-0998">Cell outer membrane</keyword>
<dbReference type="SUPFAM" id="SSF56935">
    <property type="entry name" value="Porins"/>
    <property type="match status" value="1"/>
</dbReference>
<evidence type="ECO:0000313" key="14">
    <source>
        <dbReference type="EMBL" id="AWX45795.1"/>
    </source>
</evidence>
<dbReference type="InterPro" id="IPR008969">
    <property type="entry name" value="CarboxyPept-like_regulatory"/>
</dbReference>
<dbReference type="GO" id="GO:0009279">
    <property type="term" value="C:cell outer membrane"/>
    <property type="evidence" value="ECO:0007669"/>
    <property type="project" value="UniProtKB-SubCell"/>
</dbReference>
<feature type="signal peptide" evidence="11">
    <location>
        <begin position="1"/>
        <end position="21"/>
    </location>
</feature>
<evidence type="ECO:0000256" key="9">
    <source>
        <dbReference type="ARBA" id="ARBA00023237"/>
    </source>
</evidence>
<gene>
    <name evidence="14" type="ORF">HME9304_02825</name>
</gene>
<dbReference type="Pfam" id="PF13715">
    <property type="entry name" value="CarbopepD_reg_2"/>
    <property type="match status" value="1"/>
</dbReference>
<name>A0A2Z4LV53_9FLAO</name>
<evidence type="ECO:0000256" key="11">
    <source>
        <dbReference type="SAM" id="SignalP"/>
    </source>
</evidence>
<evidence type="ECO:0000259" key="13">
    <source>
        <dbReference type="Pfam" id="PF07715"/>
    </source>
</evidence>
<dbReference type="GO" id="GO:0015344">
    <property type="term" value="F:siderophore uptake transmembrane transporter activity"/>
    <property type="evidence" value="ECO:0007669"/>
    <property type="project" value="TreeGrafter"/>
</dbReference>
<evidence type="ECO:0000256" key="1">
    <source>
        <dbReference type="ARBA" id="ARBA00004571"/>
    </source>
</evidence>